<comment type="caution">
    <text evidence="2">The sequence shown here is derived from an EMBL/GenBank/DDBJ whole genome shotgun (WGS) entry which is preliminary data.</text>
</comment>
<organism evidence="2 3">
    <name type="scientific">Streptomyces daliensis</name>
    <dbReference type="NCBI Taxonomy" id="299421"/>
    <lineage>
        <taxon>Bacteria</taxon>
        <taxon>Bacillati</taxon>
        <taxon>Actinomycetota</taxon>
        <taxon>Actinomycetes</taxon>
        <taxon>Kitasatosporales</taxon>
        <taxon>Streptomycetaceae</taxon>
        <taxon>Streptomyces</taxon>
    </lineage>
</organism>
<name>A0A8T4IZ70_9ACTN</name>
<protein>
    <submittedName>
        <fullName evidence="2">Uncharacterized protein</fullName>
    </submittedName>
</protein>
<keyword evidence="3" id="KW-1185">Reference proteome</keyword>
<accession>A0A8T4IZ70</accession>
<dbReference type="Proteomes" id="UP000675554">
    <property type="component" value="Unassembled WGS sequence"/>
</dbReference>
<dbReference type="EMBL" id="JAGSMN010001045">
    <property type="protein sequence ID" value="MBR7677721.1"/>
    <property type="molecule type" value="Genomic_DNA"/>
</dbReference>
<feature type="region of interest" description="Disordered" evidence="1">
    <location>
        <begin position="61"/>
        <end position="88"/>
    </location>
</feature>
<gene>
    <name evidence="2" type="ORF">KDA82_32980</name>
</gene>
<reference evidence="2" key="1">
    <citation type="submission" date="2021-04" db="EMBL/GenBank/DDBJ databases">
        <title>Sequencing of actinobacteria type strains.</title>
        <authorList>
            <person name="Nguyen G.-S."/>
            <person name="Wentzel A."/>
        </authorList>
    </citation>
    <scope>NUCLEOTIDE SEQUENCE</scope>
    <source>
        <strain evidence="2">DSM 42095</strain>
    </source>
</reference>
<sequence>MARERDFGPVQLADWLGLEPRTVRRAQARGLIPPPDIDDERWSLGLAKTIPDRLAEITAAFGDGDAASRSTGSAPKEPRRAGAAKGRSFGPYQLAGRLGLENWQIGRGQQKGVVPPPDVDGKRWSEAVADMLAGRVEEIRATVGDHPGVGSVKAAEHLASRTGLEVDRVDVQALAGRGLLEPVGTFKEHPMYSLDDLDGLPAEEVGATVKEREDWLAASMTGKEAAAYLGWPLGTFEVTAERGGVRAGRLGRYARTDVDGLRDGA</sequence>
<evidence type="ECO:0000256" key="1">
    <source>
        <dbReference type="SAM" id="MobiDB-lite"/>
    </source>
</evidence>
<proteinExistence type="predicted"/>
<evidence type="ECO:0000313" key="3">
    <source>
        <dbReference type="Proteomes" id="UP000675554"/>
    </source>
</evidence>
<evidence type="ECO:0000313" key="2">
    <source>
        <dbReference type="EMBL" id="MBR7677721.1"/>
    </source>
</evidence>
<dbReference type="AlphaFoldDB" id="A0A8T4IZ70"/>